<feature type="domain" description="Histidine kinase" evidence="5">
    <location>
        <begin position="938"/>
        <end position="1182"/>
    </location>
</feature>
<keyword evidence="7" id="KW-1185">Reference proteome</keyword>
<dbReference type="InterPro" id="IPR005467">
    <property type="entry name" value="His_kinase_dom"/>
</dbReference>
<evidence type="ECO:0000256" key="4">
    <source>
        <dbReference type="SAM" id="Coils"/>
    </source>
</evidence>
<keyword evidence="3" id="KW-0597">Phosphoprotein</keyword>
<dbReference type="Gene3D" id="1.10.287.130">
    <property type="match status" value="1"/>
</dbReference>
<sequence>MMAALPQDVVADLQQENARLQAELRAAQDRESATADILKIIASSPSEVTPVFDAIARQANALLGGFSTTVFRFIDGTAHLAAFTPTNSAADETLKNMFPSSIAQFESFADVQAGKVVPTPDTEALTNEIKFVARARGFRSMLFVPLTAGGVVIGMISVTRAEPGTFAPHHVQLLQTFADQAVIAIENTRLFKEVQARTDDLRESLQQQTATADVLKVISRSAFDLQAVLDTLTESAAGLCGAEMAAIVRQDADGAYSHATRYNFSPEWAEVSAGIRLNAGRGSVVGRVLLCGKAVQIEDVVLDAEYAYPEQQRAGGYRTLLGVPLLRSGETIGVLFLGRKTVNLFTDKQIDLLSTFADQAVIAIENVRLFDEVQAKTRDLAESLQQQTATADVLKVISRSTFDLQTVLDTLVDSAARLCEAEMAFIMRREGDEYQAGAAVGFSEDYIAFLRAHPITPGRSTVTGRAVQERRPVQILDVAADPEYGLRESTTMAGQRTALGVPLLRENEPIGAIVIARRRVQPFTDKQIELVTTFADQAVIAIENVRLLEQLQTRTRDLSEALMYQTGSADILRVIASSPTEVGPVLKAIVESACGLCEAYDALVVLRDGDDLVIQAHHGQVAVVWSRRAITAESPTGRAVLDRRTVHVHDLLGPEGEEFPTGREYALRSNVRTVLSVPLLREGESMGAIVLRRTEVRPFGEKQINLLQTFADQAVIAIGNVRLFEQLNESLERQTATSEVLEIISASGALTPVFNKMLENATRICGAGFGTMNLYEDGGFRTVALHNAPQAYVDTRLYQSIRPHPSSGLGTVEKTHQTVHIDDIRTQPPYAEGNPNVRALADLAGARTVVIVPMLREDELIGTITIFRQEVKPFTDKQIELVSNFAHQGVIAIENARLLNELRERTMELSQSLEELRNAQDRLVQTEKLASLGQLTAGIAHEIKNPLNFVNNFAALSSELIDELRYGLGSAVLGEAARQDIDALIHMLQGNLDKIVQHGTRADSIVKNMLLHSREGAGERRSADINAIVEESLNLAYHGARAEKAGFDITLERNLDPSAGALELYPQEITRVVLNLVSNGFYAASKQRDATGGGFEPRLRATTTNLGGSVEIRIRDNGAGIPADVREKIFNPFFTTKPAGEGTGLGLSICHDIIVKQHGGSIEVDTEPGDYTEFIITLPRTLAAPLRTGGRS</sequence>
<dbReference type="EC" id="2.7.13.3" evidence="2"/>
<evidence type="ECO:0000313" key="7">
    <source>
        <dbReference type="Proteomes" id="UP000319949"/>
    </source>
</evidence>
<dbReference type="InterPro" id="IPR003594">
    <property type="entry name" value="HATPase_dom"/>
</dbReference>
<dbReference type="SUPFAM" id="SSF47384">
    <property type="entry name" value="Homodimeric domain of signal transducing histidine kinase"/>
    <property type="match status" value="1"/>
</dbReference>
<reference evidence="6 7" key="1">
    <citation type="submission" date="2019-06" db="EMBL/GenBank/DDBJ databases">
        <title>Genomic Encyclopedia of Type Strains, Phase IV (KMG-V): Genome sequencing to study the core and pangenomes of soil and plant-associated prokaryotes.</title>
        <authorList>
            <person name="Whitman W."/>
        </authorList>
    </citation>
    <scope>NUCLEOTIDE SEQUENCE [LARGE SCALE GENOMIC DNA]</scope>
    <source>
        <strain evidence="6 7">BR 510</strain>
    </source>
</reference>
<comment type="caution">
    <text evidence="6">The sequence shown here is derived from an EMBL/GenBank/DDBJ whole genome shotgun (WGS) entry which is preliminary data.</text>
</comment>
<dbReference type="AlphaFoldDB" id="A0A560D6J3"/>
<proteinExistence type="predicted"/>
<dbReference type="SMART" id="SM00065">
    <property type="entry name" value="GAF"/>
    <property type="match status" value="5"/>
</dbReference>
<dbReference type="InterPro" id="IPR003661">
    <property type="entry name" value="HisK_dim/P_dom"/>
</dbReference>
<dbReference type="Gene3D" id="3.30.565.10">
    <property type="entry name" value="Histidine kinase-like ATPase, C-terminal domain"/>
    <property type="match status" value="1"/>
</dbReference>
<dbReference type="Gene3D" id="3.30.450.40">
    <property type="match status" value="5"/>
</dbReference>
<dbReference type="InterPro" id="IPR036097">
    <property type="entry name" value="HisK_dim/P_sf"/>
</dbReference>
<dbReference type="Pfam" id="PF02518">
    <property type="entry name" value="HATPase_c"/>
    <property type="match status" value="1"/>
</dbReference>
<name>A0A560D6J3_9BRAD</name>
<dbReference type="STRING" id="1803665.GCA_001641335_06567"/>
<dbReference type="SUPFAM" id="SSF55781">
    <property type="entry name" value="GAF domain-like"/>
    <property type="match status" value="5"/>
</dbReference>
<dbReference type="InterPro" id="IPR029016">
    <property type="entry name" value="GAF-like_dom_sf"/>
</dbReference>
<dbReference type="SUPFAM" id="SSF55874">
    <property type="entry name" value="ATPase domain of HSP90 chaperone/DNA topoisomerase II/histidine kinase"/>
    <property type="match status" value="1"/>
</dbReference>
<dbReference type="InterPro" id="IPR004358">
    <property type="entry name" value="Sig_transdc_His_kin-like_C"/>
</dbReference>
<feature type="coiled-coil region" evidence="4">
    <location>
        <begin position="899"/>
        <end position="929"/>
    </location>
</feature>
<dbReference type="PANTHER" id="PTHR43065">
    <property type="entry name" value="SENSOR HISTIDINE KINASE"/>
    <property type="match status" value="1"/>
</dbReference>
<dbReference type="EMBL" id="VITK01000010">
    <property type="protein sequence ID" value="TWA92720.1"/>
    <property type="molecule type" value="Genomic_DNA"/>
</dbReference>
<evidence type="ECO:0000256" key="1">
    <source>
        <dbReference type="ARBA" id="ARBA00000085"/>
    </source>
</evidence>
<organism evidence="6 7">
    <name type="scientific">Bradyrhizobium stylosanthis</name>
    <dbReference type="NCBI Taxonomy" id="1803665"/>
    <lineage>
        <taxon>Bacteria</taxon>
        <taxon>Pseudomonadati</taxon>
        <taxon>Pseudomonadota</taxon>
        <taxon>Alphaproteobacteria</taxon>
        <taxon>Hyphomicrobiales</taxon>
        <taxon>Nitrobacteraceae</taxon>
        <taxon>Bradyrhizobium</taxon>
    </lineage>
</organism>
<dbReference type="PRINTS" id="PR00344">
    <property type="entry name" value="BCTRLSENSOR"/>
</dbReference>
<dbReference type="Pfam" id="PF01590">
    <property type="entry name" value="GAF"/>
    <property type="match status" value="2"/>
</dbReference>
<dbReference type="Pfam" id="PF13185">
    <property type="entry name" value="GAF_2"/>
    <property type="match status" value="3"/>
</dbReference>
<dbReference type="Proteomes" id="UP000319949">
    <property type="component" value="Unassembled WGS sequence"/>
</dbReference>
<evidence type="ECO:0000256" key="3">
    <source>
        <dbReference type="ARBA" id="ARBA00022553"/>
    </source>
</evidence>
<evidence type="ECO:0000313" key="6">
    <source>
        <dbReference type="EMBL" id="TWA92720.1"/>
    </source>
</evidence>
<keyword evidence="4" id="KW-0175">Coiled coil</keyword>
<accession>A0A560D6J3</accession>
<dbReference type="PANTHER" id="PTHR43065:SF42">
    <property type="entry name" value="TWO-COMPONENT SENSOR PPRA"/>
    <property type="match status" value="1"/>
</dbReference>
<dbReference type="InterPro" id="IPR036890">
    <property type="entry name" value="HATPase_C_sf"/>
</dbReference>
<protein>
    <recommendedName>
        <fullName evidence="2">histidine kinase</fullName>
        <ecNumber evidence="2">2.7.13.3</ecNumber>
    </recommendedName>
</protein>
<evidence type="ECO:0000256" key="2">
    <source>
        <dbReference type="ARBA" id="ARBA00012438"/>
    </source>
</evidence>
<gene>
    <name evidence="6" type="ORF">FBZ96_110192</name>
</gene>
<dbReference type="InterPro" id="IPR003018">
    <property type="entry name" value="GAF"/>
</dbReference>
<dbReference type="PROSITE" id="PS50109">
    <property type="entry name" value="HIS_KIN"/>
    <property type="match status" value="1"/>
</dbReference>
<dbReference type="SMART" id="SM00388">
    <property type="entry name" value="HisKA"/>
    <property type="match status" value="1"/>
</dbReference>
<dbReference type="CDD" id="cd00082">
    <property type="entry name" value="HisKA"/>
    <property type="match status" value="1"/>
</dbReference>
<comment type="catalytic activity">
    <reaction evidence="1">
        <text>ATP + protein L-histidine = ADP + protein N-phospho-L-histidine.</text>
        <dbReference type="EC" id="2.7.13.3"/>
    </reaction>
</comment>
<evidence type="ECO:0000259" key="5">
    <source>
        <dbReference type="PROSITE" id="PS50109"/>
    </source>
</evidence>
<dbReference type="GO" id="GO:0000155">
    <property type="term" value="F:phosphorelay sensor kinase activity"/>
    <property type="evidence" value="ECO:0007669"/>
    <property type="project" value="InterPro"/>
</dbReference>
<dbReference type="SMART" id="SM00387">
    <property type="entry name" value="HATPase_c"/>
    <property type="match status" value="1"/>
</dbReference>